<evidence type="ECO:0000313" key="2">
    <source>
        <dbReference type="Proteomes" id="UP000028999"/>
    </source>
</evidence>
<evidence type="ECO:0000313" key="1">
    <source>
        <dbReference type="EMBL" id="CDY32750.1"/>
    </source>
</evidence>
<gene>
    <name evidence="1" type="primary">BnaA10g10990D</name>
    <name evidence="1" type="ORF">GSBRNA2T00052806001</name>
</gene>
<name>A0A078H2A3_BRANA</name>
<organism evidence="1 2">
    <name type="scientific">Brassica napus</name>
    <name type="common">Rape</name>
    <dbReference type="NCBI Taxonomy" id="3708"/>
    <lineage>
        <taxon>Eukaryota</taxon>
        <taxon>Viridiplantae</taxon>
        <taxon>Streptophyta</taxon>
        <taxon>Embryophyta</taxon>
        <taxon>Tracheophyta</taxon>
        <taxon>Spermatophyta</taxon>
        <taxon>Magnoliopsida</taxon>
        <taxon>eudicotyledons</taxon>
        <taxon>Gunneridae</taxon>
        <taxon>Pentapetalae</taxon>
        <taxon>rosids</taxon>
        <taxon>malvids</taxon>
        <taxon>Brassicales</taxon>
        <taxon>Brassicaceae</taxon>
        <taxon>Brassiceae</taxon>
        <taxon>Brassica</taxon>
    </lineage>
</organism>
<dbReference type="EMBL" id="LK032299">
    <property type="protein sequence ID" value="CDY32750.1"/>
    <property type="molecule type" value="Genomic_DNA"/>
</dbReference>
<accession>A0A078H2A3</accession>
<dbReference type="PaxDb" id="3708-A0A078H2A3"/>
<reference evidence="1 2" key="1">
    <citation type="journal article" date="2014" name="Science">
        <title>Plant genetics. Early allopolyploid evolution in the post-Neolithic Brassica napus oilseed genome.</title>
        <authorList>
            <person name="Chalhoub B."/>
            <person name="Denoeud F."/>
            <person name="Liu S."/>
            <person name="Parkin I.A."/>
            <person name="Tang H."/>
            <person name="Wang X."/>
            <person name="Chiquet J."/>
            <person name="Belcram H."/>
            <person name="Tong C."/>
            <person name="Samans B."/>
            <person name="Correa M."/>
            <person name="Da Silva C."/>
            <person name="Just J."/>
            <person name="Falentin C."/>
            <person name="Koh C.S."/>
            <person name="Le Clainche I."/>
            <person name="Bernard M."/>
            <person name="Bento P."/>
            <person name="Noel B."/>
            <person name="Labadie K."/>
            <person name="Alberti A."/>
            <person name="Charles M."/>
            <person name="Arnaud D."/>
            <person name="Guo H."/>
            <person name="Daviaud C."/>
            <person name="Alamery S."/>
            <person name="Jabbari K."/>
            <person name="Zhao M."/>
            <person name="Edger P.P."/>
            <person name="Chelaifa H."/>
            <person name="Tack D."/>
            <person name="Lassalle G."/>
            <person name="Mestiri I."/>
            <person name="Schnel N."/>
            <person name="Le Paslier M.C."/>
            <person name="Fan G."/>
            <person name="Renault V."/>
            <person name="Bayer P.E."/>
            <person name="Golicz A.A."/>
            <person name="Manoli S."/>
            <person name="Lee T.H."/>
            <person name="Thi V.H."/>
            <person name="Chalabi S."/>
            <person name="Hu Q."/>
            <person name="Fan C."/>
            <person name="Tollenaere R."/>
            <person name="Lu Y."/>
            <person name="Battail C."/>
            <person name="Shen J."/>
            <person name="Sidebottom C.H."/>
            <person name="Wang X."/>
            <person name="Canaguier A."/>
            <person name="Chauveau A."/>
            <person name="Berard A."/>
            <person name="Deniot G."/>
            <person name="Guan M."/>
            <person name="Liu Z."/>
            <person name="Sun F."/>
            <person name="Lim Y.P."/>
            <person name="Lyons E."/>
            <person name="Town C.D."/>
            <person name="Bancroft I."/>
            <person name="Wang X."/>
            <person name="Meng J."/>
            <person name="Ma J."/>
            <person name="Pires J.C."/>
            <person name="King G.J."/>
            <person name="Brunel D."/>
            <person name="Delourme R."/>
            <person name="Renard M."/>
            <person name="Aury J.M."/>
            <person name="Adams K.L."/>
            <person name="Batley J."/>
            <person name="Snowdon R.J."/>
            <person name="Tost J."/>
            <person name="Edwards D."/>
            <person name="Zhou Y."/>
            <person name="Hua W."/>
            <person name="Sharpe A.G."/>
            <person name="Paterson A.H."/>
            <person name="Guan C."/>
            <person name="Wincker P."/>
        </authorList>
    </citation>
    <scope>NUCLEOTIDE SEQUENCE [LARGE SCALE GENOMIC DNA]</scope>
    <source>
        <strain evidence="2">cv. Darmor-bzh</strain>
    </source>
</reference>
<dbReference type="Proteomes" id="UP000028999">
    <property type="component" value="Unassembled WGS sequence"/>
</dbReference>
<proteinExistence type="predicted"/>
<sequence length="16" mass="1915">MYVPWDPKCVILNSHI</sequence>
<dbReference type="AlphaFoldDB" id="A0A078H2A3"/>
<keyword evidence="2" id="KW-1185">Reference proteome</keyword>
<protein>
    <submittedName>
        <fullName evidence="1">BnaA10g10990D protein</fullName>
    </submittedName>
</protein>